<dbReference type="SUPFAM" id="SSF55874">
    <property type="entry name" value="ATPase domain of HSP90 chaperone/DNA topoisomerase II/histidine kinase"/>
    <property type="match status" value="1"/>
</dbReference>
<dbReference type="SMART" id="SM00388">
    <property type="entry name" value="HisKA"/>
    <property type="match status" value="1"/>
</dbReference>
<dbReference type="SMART" id="SM00387">
    <property type="entry name" value="HATPase_c"/>
    <property type="match status" value="1"/>
</dbReference>
<evidence type="ECO:0000256" key="3">
    <source>
        <dbReference type="ARBA" id="ARBA00022553"/>
    </source>
</evidence>
<dbReference type="CDD" id="cd00130">
    <property type="entry name" value="PAS"/>
    <property type="match status" value="1"/>
</dbReference>
<organism evidence="10 11">
    <name type="scientific">Candidatus Nitronauta litoralis</name>
    <dbReference type="NCBI Taxonomy" id="2705533"/>
    <lineage>
        <taxon>Bacteria</taxon>
        <taxon>Pseudomonadati</taxon>
        <taxon>Nitrospinota/Tectimicrobiota group</taxon>
        <taxon>Nitrospinota</taxon>
        <taxon>Nitrospinia</taxon>
        <taxon>Nitrospinales</taxon>
        <taxon>Nitrospinaceae</taxon>
        <taxon>Candidatus Nitronauta</taxon>
    </lineage>
</organism>
<protein>
    <recommendedName>
        <fullName evidence="2">histidine kinase</fullName>
        <ecNumber evidence="2">2.7.13.3</ecNumber>
    </recommendedName>
</protein>
<dbReference type="PANTHER" id="PTHR43065">
    <property type="entry name" value="SENSOR HISTIDINE KINASE"/>
    <property type="match status" value="1"/>
</dbReference>
<dbReference type="Proteomes" id="UP000594688">
    <property type="component" value="Chromosome"/>
</dbReference>
<dbReference type="InterPro" id="IPR035965">
    <property type="entry name" value="PAS-like_dom_sf"/>
</dbReference>
<dbReference type="SUPFAM" id="SSF47384">
    <property type="entry name" value="Homodimeric domain of signal transducing histidine kinase"/>
    <property type="match status" value="1"/>
</dbReference>
<dbReference type="Pfam" id="PF00512">
    <property type="entry name" value="HisKA"/>
    <property type="match status" value="1"/>
</dbReference>
<keyword evidence="4" id="KW-0808">Transferase</keyword>
<dbReference type="InterPro" id="IPR003661">
    <property type="entry name" value="HisK_dim/P_dom"/>
</dbReference>
<comment type="catalytic activity">
    <reaction evidence="1">
        <text>ATP + protein L-histidine = ADP + protein N-phospho-L-histidine.</text>
        <dbReference type="EC" id="2.7.13.3"/>
    </reaction>
</comment>
<keyword evidence="7" id="KW-0067">ATP-binding</keyword>
<keyword evidence="8" id="KW-0902">Two-component regulatory system</keyword>
<dbReference type="PRINTS" id="PR00344">
    <property type="entry name" value="BCTRLSENSOR"/>
</dbReference>
<dbReference type="InterPro" id="IPR036097">
    <property type="entry name" value="HisK_dim/P_sf"/>
</dbReference>
<dbReference type="Pfam" id="PF02518">
    <property type="entry name" value="HATPase_c"/>
    <property type="match status" value="1"/>
</dbReference>
<keyword evidence="5" id="KW-0547">Nucleotide-binding</keyword>
<dbReference type="SUPFAM" id="SSF55785">
    <property type="entry name" value="PYP-like sensor domain (PAS domain)"/>
    <property type="match status" value="1"/>
</dbReference>
<gene>
    <name evidence="10" type="ORF">G3M70_10545</name>
</gene>
<evidence type="ECO:0000256" key="8">
    <source>
        <dbReference type="ARBA" id="ARBA00023012"/>
    </source>
</evidence>
<evidence type="ECO:0000256" key="1">
    <source>
        <dbReference type="ARBA" id="ARBA00000085"/>
    </source>
</evidence>
<dbReference type="Gene3D" id="1.10.287.130">
    <property type="match status" value="1"/>
</dbReference>
<dbReference type="EC" id="2.7.13.3" evidence="2"/>
<dbReference type="PROSITE" id="PS50109">
    <property type="entry name" value="HIS_KIN"/>
    <property type="match status" value="1"/>
</dbReference>
<dbReference type="Pfam" id="PF13426">
    <property type="entry name" value="PAS_9"/>
    <property type="match status" value="1"/>
</dbReference>
<sequence>MTGNSTFAPNILASLIDSILLVSPEGIIKQGNFATEEMFRQSQDAFCGKSITEFFPNHPEIEMKIKETCQDGTSFRDIECFGRRKNEHVPFPASLTIAPYLPGEQGIQWAVLHIRDRSLVQELEETSRQIDQISRMGVLSLGMAHEIKNPLVAISGSAQLLKSRLEDEEHKEYLDIVIKEVDRINRMMSRMLSLAERNPPNLEPINIHRILEEILILEKDQAKNKIEFIQCYDPSLPQIPGDEDQLKQVFLNLIRNAREALQDGGKIKLTTRFRSDYTVKTKNNPSPHQDIVVEIADDGVGIPEEHLKTLFVPFQTTKSKGSGLGLPISLKIVENHHGNIKVISSKGEGTQVQVFLPIQQV</sequence>
<name>A0A7T0G082_9BACT</name>
<dbReference type="InterPro" id="IPR036890">
    <property type="entry name" value="HATPase_C_sf"/>
</dbReference>
<evidence type="ECO:0000313" key="10">
    <source>
        <dbReference type="EMBL" id="QPJ62285.1"/>
    </source>
</evidence>
<evidence type="ECO:0000256" key="7">
    <source>
        <dbReference type="ARBA" id="ARBA00022840"/>
    </source>
</evidence>
<dbReference type="InterPro" id="IPR000014">
    <property type="entry name" value="PAS"/>
</dbReference>
<dbReference type="EMBL" id="CP048685">
    <property type="protein sequence ID" value="QPJ62285.1"/>
    <property type="molecule type" value="Genomic_DNA"/>
</dbReference>
<dbReference type="AlphaFoldDB" id="A0A7T0G082"/>
<keyword evidence="3" id="KW-0597">Phosphoprotein</keyword>
<evidence type="ECO:0000313" key="11">
    <source>
        <dbReference type="Proteomes" id="UP000594688"/>
    </source>
</evidence>
<dbReference type="PANTHER" id="PTHR43065:SF10">
    <property type="entry name" value="PEROXIDE STRESS-ACTIVATED HISTIDINE KINASE MAK3"/>
    <property type="match status" value="1"/>
</dbReference>
<keyword evidence="6" id="KW-0418">Kinase</keyword>
<proteinExistence type="predicted"/>
<evidence type="ECO:0000256" key="6">
    <source>
        <dbReference type="ARBA" id="ARBA00022777"/>
    </source>
</evidence>
<dbReference type="Gene3D" id="3.30.565.10">
    <property type="entry name" value="Histidine kinase-like ATPase, C-terminal domain"/>
    <property type="match status" value="1"/>
</dbReference>
<dbReference type="InterPro" id="IPR004358">
    <property type="entry name" value="Sig_transdc_His_kin-like_C"/>
</dbReference>
<evidence type="ECO:0000259" key="9">
    <source>
        <dbReference type="PROSITE" id="PS50109"/>
    </source>
</evidence>
<feature type="domain" description="Histidine kinase" evidence="9">
    <location>
        <begin position="142"/>
        <end position="360"/>
    </location>
</feature>
<dbReference type="CDD" id="cd00082">
    <property type="entry name" value="HisKA"/>
    <property type="match status" value="1"/>
</dbReference>
<dbReference type="GO" id="GO:0000155">
    <property type="term" value="F:phosphorelay sensor kinase activity"/>
    <property type="evidence" value="ECO:0007669"/>
    <property type="project" value="InterPro"/>
</dbReference>
<evidence type="ECO:0000256" key="5">
    <source>
        <dbReference type="ARBA" id="ARBA00022741"/>
    </source>
</evidence>
<dbReference type="CDD" id="cd00075">
    <property type="entry name" value="HATPase"/>
    <property type="match status" value="1"/>
</dbReference>
<dbReference type="GO" id="GO:0005524">
    <property type="term" value="F:ATP binding"/>
    <property type="evidence" value="ECO:0007669"/>
    <property type="project" value="UniProtKB-KW"/>
</dbReference>
<dbReference type="Gene3D" id="3.30.450.20">
    <property type="entry name" value="PAS domain"/>
    <property type="match status" value="1"/>
</dbReference>
<dbReference type="InterPro" id="IPR005467">
    <property type="entry name" value="His_kinase_dom"/>
</dbReference>
<evidence type="ECO:0000256" key="4">
    <source>
        <dbReference type="ARBA" id="ARBA00022679"/>
    </source>
</evidence>
<evidence type="ECO:0000256" key="2">
    <source>
        <dbReference type="ARBA" id="ARBA00012438"/>
    </source>
</evidence>
<accession>A0A7T0G082</accession>
<dbReference type="InterPro" id="IPR003594">
    <property type="entry name" value="HATPase_dom"/>
</dbReference>
<dbReference type="KEGG" id="nli:G3M70_10545"/>
<reference evidence="10 11" key="1">
    <citation type="submission" date="2020-02" db="EMBL/GenBank/DDBJ databases">
        <title>Genomic and physiological characterization of two novel Nitrospinaceae genera.</title>
        <authorList>
            <person name="Mueller A.J."/>
            <person name="Jung M.-Y."/>
            <person name="Strachan C.R."/>
            <person name="Herbold C.W."/>
            <person name="Kirkegaard R.H."/>
            <person name="Daims H."/>
        </authorList>
    </citation>
    <scope>NUCLEOTIDE SEQUENCE [LARGE SCALE GENOMIC DNA]</scope>
    <source>
        <strain evidence="10">EB</strain>
    </source>
</reference>